<keyword evidence="2" id="KW-1133">Transmembrane helix</keyword>
<feature type="compositionally biased region" description="Basic and acidic residues" evidence="1">
    <location>
        <begin position="637"/>
        <end position="654"/>
    </location>
</feature>
<feature type="transmembrane region" description="Helical" evidence="2">
    <location>
        <begin position="254"/>
        <end position="275"/>
    </location>
</feature>
<feature type="transmembrane region" description="Helical" evidence="2">
    <location>
        <begin position="287"/>
        <end position="308"/>
    </location>
</feature>
<keyword evidence="2" id="KW-0812">Transmembrane</keyword>
<sequence length="681" mass="76708">MRDSLYLLATLNQFSISKKITEIVHKDDSKPAEGLLRVVLFSKDLRLLKREHVLEELDHEQPVMSPRTTSDMSAHVSASSFDFDLSAAEYRLEQEGMLDAMRQEMANQLRESRRKGVVPVVDRNPVSSDDIRKKLNRLIDHVRKSLTDVDIRKAFIGSITNVADQAEMRESIEDLRFACEEMQRVPFFEDFAGQGRRRWHYGAAHGILCDIEDAYIAEHGRHWLADESRARNYLVLGKRRAGLDWLDYRELVQVSAAVICVEATTFGAWMISFYTPTVGLGCRSGGYTIFGSVAFLLMVIEIALWWWWDARKSEWKKAGGKVVQGGLQRVRRMTFADIDGDEPPRRLSAVLQNSIQPPLRRISYAGGTAARYVLGPRNYVTLKDRFTTMHQRLIEMTPQQQWERFFFKPVEIANTIWLLYRTLAQTFGADNTCECMSSLWAGGGGYVDLSQWSGVSKPQYVREYWAAGTTIAVAVMGIAMIYIVLEWTLQSHLSTADAASAAIGLKRVRRFRRYTYPLRWLWYTVENLTHMAQSGFISLLKAAGIFSREYTSRPTGLRWAVHSRHVHVGTTRAASAAVVRPGPLTVPVFGRGRADSELALMTPGSAEGYGVGHSLVQAHIGTHRFSRSSVESPGSPDEVRRGLLGDSLRSRPTYDRASSGNAASMHSDDRSVSPLDSMRGV</sequence>
<dbReference type="Proteomes" id="UP001310890">
    <property type="component" value="Unassembled WGS sequence"/>
</dbReference>
<feature type="transmembrane region" description="Helical" evidence="2">
    <location>
        <begin position="464"/>
        <end position="485"/>
    </location>
</feature>
<keyword evidence="2" id="KW-0472">Membrane</keyword>
<name>A0AAN7TTM4_9PEZI</name>
<reference evidence="3" key="1">
    <citation type="submission" date="2023-08" db="EMBL/GenBank/DDBJ databases">
        <title>Black Yeasts Isolated from many extreme environments.</title>
        <authorList>
            <person name="Coleine C."/>
            <person name="Stajich J.E."/>
            <person name="Selbmann L."/>
        </authorList>
    </citation>
    <scope>NUCLEOTIDE SEQUENCE</scope>
    <source>
        <strain evidence="3">CCFEE 5401</strain>
    </source>
</reference>
<gene>
    <name evidence="3" type="ORF">LTR62_001836</name>
</gene>
<evidence type="ECO:0000313" key="4">
    <source>
        <dbReference type="Proteomes" id="UP001310890"/>
    </source>
</evidence>
<organism evidence="3 4">
    <name type="scientific">Meristemomyces frigidus</name>
    <dbReference type="NCBI Taxonomy" id="1508187"/>
    <lineage>
        <taxon>Eukaryota</taxon>
        <taxon>Fungi</taxon>
        <taxon>Dikarya</taxon>
        <taxon>Ascomycota</taxon>
        <taxon>Pezizomycotina</taxon>
        <taxon>Dothideomycetes</taxon>
        <taxon>Dothideomycetidae</taxon>
        <taxon>Mycosphaerellales</taxon>
        <taxon>Teratosphaeriaceae</taxon>
        <taxon>Meristemomyces</taxon>
    </lineage>
</organism>
<dbReference type="EMBL" id="JAVRRL010000014">
    <property type="protein sequence ID" value="KAK5115139.1"/>
    <property type="molecule type" value="Genomic_DNA"/>
</dbReference>
<comment type="caution">
    <text evidence="3">The sequence shown here is derived from an EMBL/GenBank/DDBJ whole genome shotgun (WGS) entry which is preliminary data.</text>
</comment>
<evidence type="ECO:0000256" key="1">
    <source>
        <dbReference type="SAM" id="MobiDB-lite"/>
    </source>
</evidence>
<dbReference type="AlphaFoldDB" id="A0AAN7TTM4"/>
<protein>
    <submittedName>
        <fullName evidence="3">Uncharacterized protein</fullName>
    </submittedName>
</protein>
<feature type="region of interest" description="Disordered" evidence="1">
    <location>
        <begin position="625"/>
        <end position="681"/>
    </location>
</feature>
<accession>A0AAN7TTM4</accession>
<evidence type="ECO:0000313" key="3">
    <source>
        <dbReference type="EMBL" id="KAK5115139.1"/>
    </source>
</evidence>
<evidence type="ECO:0000256" key="2">
    <source>
        <dbReference type="SAM" id="Phobius"/>
    </source>
</evidence>
<proteinExistence type="predicted"/>